<dbReference type="PANTHER" id="PTHR11014:SF63">
    <property type="entry name" value="METALLOPEPTIDASE, PUTATIVE (AFU_ORTHOLOGUE AFUA_6G09600)-RELATED"/>
    <property type="match status" value="1"/>
</dbReference>
<proteinExistence type="predicted"/>
<dbReference type="AlphaFoldDB" id="B2A1K2"/>
<dbReference type="GO" id="GO:0016787">
    <property type="term" value="F:hydrolase activity"/>
    <property type="evidence" value="ECO:0007669"/>
    <property type="project" value="InterPro"/>
</dbReference>
<reference evidence="2 3" key="1">
    <citation type="submission" date="2008-04" db="EMBL/GenBank/DDBJ databases">
        <title>Complete sequence of chromosome of Natranaerobius thermophilus JW/NM-WN-LF.</title>
        <authorList>
            <consortium name="US DOE Joint Genome Institute"/>
            <person name="Copeland A."/>
            <person name="Lucas S."/>
            <person name="Lapidus A."/>
            <person name="Glavina del Rio T."/>
            <person name="Dalin E."/>
            <person name="Tice H."/>
            <person name="Bruce D."/>
            <person name="Goodwin L."/>
            <person name="Pitluck S."/>
            <person name="Chertkov O."/>
            <person name="Brettin T."/>
            <person name="Detter J.C."/>
            <person name="Han C."/>
            <person name="Kuske C.R."/>
            <person name="Schmutz J."/>
            <person name="Larimer F."/>
            <person name="Land M."/>
            <person name="Hauser L."/>
            <person name="Kyrpides N."/>
            <person name="Lykidis A."/>
            <person name="Mesbah N.M."/>
            <person name="Wiegel J."/>
        </authorList>
    </citation>
    <scope>NUCLEOTIDE SEQUENCE [LARGE SCALE GENOMIC DNA]</scope>
    <source>
        <strain evidence="3">ATCC BAA-1301 / DSM 18059 / JW/NM-WN-LF</strain>
    </source>
</reference>
<dbReference type="PANTHER" id="PTHR11014">
    <property type="entry name" value="PEPTIDASE M20 FAMILY MEMBER"/>
    <property type="match status" value="1"/>
</dbReference>
<evidence type="ECO:0000313" key="3">
    <source>
        <dbReference type="Proteomes" id="UP000001683"/>
    </source>
</evidence>
<dbReference type="Gene3D" id="3.40.630.10">
    <property type="entry name" value="Zn peptidases"/>
    <property type="match status" value="1"/>
</dbReference>
<organism evidence="2 3">
    <name type="scientific">Natranaerobius thermophilus (strain ATCC BAA-1301 / DSM 18059 / JW/NM-WN-LF)</name>
    <dbReference type="NCBI Taxonomy" id="457570"/>
    <lineage>
        <taxon>Bacteria</taxon>
        <taxon>Bacillati</taxon>
        <taxon>Bacillota</taxon>
        <taxon>Clostridia</taxon>
        <taxon>Natranaerobiales</taxon>
        <taxon>Natranaerobiaceae</taxon>
        <taxon>Natranaerobius</taxon>
    </lineage>
</organism>
<dbReference type="InterPro" id="IPR017439">
    <property type="entry name" value="Amidohydrolase"/>
</dbReference>
<dbReference type="Pfam" id="PF00557">
    <property type="entry name" value="Peptidase_M24"/>
    <property type="match status" value="1"/>
</dbReference>
<dbReference type="InParanoid" id="B2A1K2"/>
<evidence type="ECO:0000313" key="2">
    <source>
        <dbReference type="EMBL" id="ACB84742.1"/>
    </source>
</evidence>
<name>B2A1K2_NATTJ</name>
<keyword evidence="3" id="KW-1185">Reference proteome</keyword>
<dbReference type="InterPro" id="IPR036005">
    <property type="entry name" value="Creatinase/aminopeptidase-like"/>
</dbReference>
<reference evidence="2 3" key="2">
    <citation type="journal article" date="2011" name="J. Bacteriol.">
        <title>Complete genome sequence of the anaerobic, halophilic alkalithermophile Natranaerobius thermophilus JW/NM-WN-LF.</title>
        <authorList>
            <person name="Zhao B."/>
            <person name="Mesbah N.M."/>
            <person name="Dalin E."/>
            <person name="Goodwin L."/>
            <person name="Nolan M."/>
            <person name="Pitluck S."/>
            <person name="Chertkov O."/>
            <person name="Brettin T.S."/>
            <person name="Han J."/>
            <person name="Larimer F.W."/>
            <person name="Land M.L."/>
            <person name="Hauser L."/>
            <person name="Kyrpides N."/>
            <person name="Wiegel J."/>
        </authorList>
    </citation>
    <scope>NUCLEOTIDE SEQUENCE [LARGE SCALE GENOMIC DNA]</scope>
    <source>
        <strain evidence="3">ATCC BAA-1301 / DSM 18059 / JW/NM-WN-LF</strain>
    </source>
</reference>
<dbReference type="InterPro" id="IPR000994">
    <property type="entry name" value="Pept_M24"/>
</dbReference>
<dbReference type="MEROPS" id="M20.A03"/>
<dbReference type="KEGG" id="nth:Nther_1159"/>
<dbReference type="SUPFAM" id="SSF53187">
    <property type="entry name" value="Zn-dependent exopeptidases"/>
    <property type="match status" value="1"/>
</dbReference>
<dbReference type="CDD" id="cd01066">
    <property type="entry name" value="APP_MetAP"/>
    <property type="match status" value="1"/>
</dbReference>
<sequence>MHACAHDGHMAMLLVAAKILSQQKEKLKGNIKFVFQPNEENAGARLMVEEGVLENPKVDACVNWNRRAWRGLSAIVPLMPSGENTGACHLTWTDRKYQENDAIILELSGCYRRYHSPMARTIFLGDNPPQELQRMADIVAEGVNTTLEFIKPGVTCEEIEATWAGVLKNTA</sequence>
<dbReference type="Proteomes" id="UP000001683">
    <property type="component" value="Chromosome"/>
</dbReference>
<dbReference type="HOGENOM" id="CLU_1561274_0_0_9"/>
<protein>
    <submittedName>
        <fullName evidence="2">Peptidase M20</fullName>
    </submittedName>
</protein>
<dbReference type="STRING" id="457570.Nther_1159"/>
<feature type="domain" description="Peptidase M24" evidence="1">
    <location>
        <begin position="74"/>
        <end position="168"/>
    </location>
</feature>
<dbReference type="eggNOG" id="COG0006">
    <property type="taxonomic scope" value="Bacteria"/>
</dbReference>
<dbReference type="eggNOG" id="COG1473">
    <property type="taxonomic scope" value="Bacteria"/>
</dbReference>
<accession>B2A1K2</accession>
<dbReference type="SUPFAM" id="SSF55920">
    <property type="entry name" value="Creatinase/aminopeptidase"/>
    <property type="match status" value="1"/>
</dbReference>
<gene>
    <name evidence="2" type="ordered locus">Nther_1159</name>
</gene>
<evidence type="ECO:0000259" key="1">
    <source>
        <dbReference type="Pfam" id="PF00557"/>
    </source>
</evidence>
<dbReference type="EMBL" id="CP001034">
    <property type="protein sequence ID" value="ACB84742.1"/>
    <property type="molecule type" value="Genomic_DNA"/>
</dbReference>